<sequence>MIIPFRGTKEQKEVYQRMLKEEPDEGKVMPIQQNQIKQWNRTYLIKKSNGTQRKILDASKLNKESEISLLNASLTGGAIPSQLNGLRNILRPQISISPHRSISKFNTVSSIQFNNNNYAYKTMPFGTKHSPIFFAQAIESILRQIKIHSQFKISNNCDDIHLIHQDKQILETQSIEIMRTLEQFGWIISEEKCETEPKQIIIFLRWILNLRYMNIKISEERKLKKIQALKDWYNVVYKSICMKIRQLAKLIDRLNFLRTQIKEAPLYLMELDKAKTQALKIKSWDESMIINRTIIRELKLWIKRIGDNQPESLINKTKTSMLTTDASPQGWGATLIYDNQMELIQHDCRSEKEAEMTANLQEDARSSSLYTFRQHNSSLRYLEIESEGIPVRKNITCILPSEKTSTTKHNPGKMNSTTDSLSRLCRSGDYTLKDGMIQMICKTQNYIPQMDIFATQYNKLINNYVKVDLNDLGTHFHNAFNYKRSKVKLYIHPQITSIKLSITENEIRQSRGNNNITELAGTIVVYQAKEFIREITFLWIIRENSGDMTDNERQRTKASTRQYGLLPSGPVADVGRDLLMRYMKMRGFSQEGVNLLFNGQWFNKIRRDFYSLALLWDWLDIEKITIEETMKKDAEVILTEVVAFHTRQNNSVVSAKSHKACLTVMLSLIYKENLASSTIINLIDKGLPNATILHRRYQNICNVHILFNHWGQSKQDKYLNNYDLQVKIASLLISSCFFRPNEIAEIRLKFSNVNKTKNQAPLRLASKQANAIKTLKKLFPKGTVFLLWRKGFNKPTTTKDISLQFTKLLKELKIIGASASSIRHSATTELAKLVGANDIARSLTRNPGRVNEKINQESQQRGEKRKDGGNKLLSSSLSETGQ</sequence>
<dbReference type="GO" id="GO:0003677">
    <property type="term" value="F:DNA binding"/>
    <property type="evidence" value="ECO:0007669"/>
    <property type="project" value="InterPro"/>
</dbReference>
<dbReference type="InterPro" id="IPR000477">
    <property type="entry name" value="RT_dom"/>
</dbReference>
<organism evidence="3 4">
    <name type="scientific">Streblomastix strix</name>
    <dbReference type="NCBI Taxonomy" id="222440"/>
    <lineage>
        <taxon>Eukaryota</taxon>
        <taxon>Metamonada</taxon>
        <taxon>Preaxostyla</taxon>
        <taxon>Oxymonadida</taxon>
        <taxon>Streblomastigidae</taxon>
        <taxon>Streblomastix</taxon>
    </lineage>
</organism>
<dbReference type="SUPFAM" id="SSF56349">
    <property type="entry name" value="DNA breaking-rejoining enzymes"/>
    <property type="match status" value="1"/>
</dbReference>
<reference evidence="3 4" key="1">
    <citation type="submission" date="2019-03" db="EMBL/GenBank/DDBJ databases">
        <title>Single cell metagenomics reveals metabolic interactions within the superorganism composed of flagellate Streblomastix strix and complex community of Bacteroidetes bacteria on its surface.</title>
        <authorList>
            <person name="Treitli S.C."/>
            <person name="Kolisko M."/>
            <person name="Husnik F."/>
            <person name="Keeling P."/>
            <person name="Hampl V."/>
        </authorList>
    </citation>
    <scope>NUCLEOTIDE SEQUENCE [LARGE SCALE GENOMIC DNA]</scope>
    <source>
        <strain evidence="3">ST1C</strain>
    </source>
</reference>
<evidence type="ECO:0000313" key="4">
    <source>
        <dbReference type="Proteomes" id="UP000324800"/>
    </source>
</evidence>
<dbReference type="InterPro" id="IPR043502">
    <property type="entry name" value="DNA/RNA_pol_sf"/>
</dbReference>
<dbReference type="InterPro" id="IPR052055">
    <property type="entry name" value="Hepadnavirus_pol/RT"/>
</dbReference>
<dbReference type="Proteomes" id="UP000324800">
    <property type="component" value="Unassembled WGS sequence"/>
</dbReference>
<gene>
    <name evidence="3" type="ORF">EZS28_000641</name>
</gene>
<feature type="region of interest" description="Disordered" evidence="1">
    <location>
        <begin position="846"/>
        <end position="882"/>
    </location>
</feature>
<dbReference type="PANTHER" id="PTHR33050">
    <property type="entry name" value="REVERSE TRANSCRIPTASE DOMAIN-CONTAINING PROTEIN"/>
    <property type="match status" value="1"/>
</dbReference>
<protein>
    <recommendedName>
        <fullName evidence="2">Reverse transcriptase domain-containing protein</fullName>
    </recommendedName>
</protein>
<evidence type="ECO:0000256" key="1">
    <source>
        <dbReference type="SAM" id="MobiDB-lite"/>
    </source>
</evidence>
<evidence type="ECO:0000259" key="2">
    <source>
        <dbReference type="Pfam" id="PF00078"/>
    </source>
</evidence>
<comment type="caution">
    <text evidence="3">The sequence shown here is derived from an EMBL/GenBank/DDBJ whole genome shotgun (WGS) entry which is preliminary data.</text>
</comment>
<feature type="compositionally biased region" description="Basic and acidic residues" evidence="1">
    <location>
        <begin position="850"/>
        <end position="869"/>
    </location>
</feature>
<proteinExistence type="predicted"/>
<accession>A0A5J4X9Q4</accession>
<dbReference type="Gene3D" id="3.30.70.270">
    <property type="match status" value="1"/>
</dbReference>
<feature type="domain" description="Reverse transcriptase" evidence="2">
    <location>
        <begin position="112"/>
        <end position="196"/>
    </location>
</feature>
<dbReference type="InterPro" id="IPR011010">
    <property type="entry name" value="DNA_brk_join_enz"/>
</dbReference>
<dbReference type="AlphaFoldDB" id="A0A5J4X9Q4"/>
<dbReference type="SUPFAM" id="SSF56672">
    <property type="entry name" value="DNA/RNA polymerases"/>
    <property type="match status" value="1"/>
</dbReference>
<name>A0A5J4X9Q4_9EUKA</name>
<dbReference type="EMBL" id="SNRW01000055">
    <property type="protein sequence ID" value="KAA6403823.1"/>
    <property type="molecule type" value="Genomic_DNA"/>
</dbReference>
<dbReference type="PANTHER" id="PTHR33050:SF7">
    <property type="entry name" value="RIBONUCLEASE H"/>
    <property type="match status" value="1"/>
</dbReference>
<dbReference type="Pfam" id="PF00078">
    <property type="entry name" value="RVT_1"/>
    <property type="match status" value="1"/>
</dbReference>
<evidence type="ECO:0000313" key="3">
    <source>
        <dbReference type="EMBL" id="KAA6403823.1"/>
    </source>
</evidence>
<feature type="compositionally biased region" description="Polar residues" evidence="1">
    <location>
        <begin position="872"/>
        <end position="882"/>
    </location>
</feature>
<dbReference type="InterPro" id="IPR043128">
    <property type="entry name" value="Rev_trsase/Diguanyl_cyclase"/>
</dbReference>